<dbReference type="InterPro" id="IPR013085">
    <property type="entry name" value="U1-CZ_Znf_C2H2"/>
</dbReference>
<feature type="domain" description="Matrin-type" evidence="9">
    <location>
        <begin position="23"/>
        <end position="55"/>
    </location>
</feature>
<dbReference type="AlphaFoldDB" id="A0A915A0B1"/>
<dbReference type="InterPro" id="IPR000690">
    <property type="entry name" value="Matrin/U1-C_Znf_C2H2"/>
</dbReference>
<keyword evidence="4" id="KW-0862">Zinc</keyword>
<evidence type="ECO:0000256" key="4">
    <source>
        <dbReference type="ARBA" id="ARBA00022833"/>
    </source>
</evidence>
<sequence>MLLHSRVPSAHLNGLFYNQMPKYYCDYCDTFLTHDSPSVRKTHNGGRKHKENVRVFYQKWMEEQAQKLVDSTAKAYLQQKARVEAARALQKSMPGSNAEAMITSVEAQVMPTLMRFPRPPFGSVGPWGTAMPSTFRRAPAPQNIL</sequence>
<dbReference type="GO" id="GO:0030627">
    <property type="term" value="F:pre-mRNA 5'-splice site binding"/>
    <property type="evidence" value="ECO:0007669"/>
    <property type="project" value="InterPro"/>
</dbReference>
<dbReference type="PROSITE" id="PS50171">
    <property type="entry name" value="ZF_MATRIN"/>
    <property type="match status" value="1"/>
</dbReference>
<evidence type="ECO:0000256" key="7">
    <source>
        <dbReference type="ARBA" id="ARBA00023274"/>
    </source>
</evidence>
<protein>
    <submittedName>
        <fullName evidence="11">Matrin-type domain-containing protein</fullName>
    </submittedName>
</protein>
<dbReference type="GO" id="GO:0008270">
    <property type="term" value="F:zinc ion binding"/>
    <property type="evidence" value="ECO:0007669"/>
    <property type="project" value="UniProtKB-KW"/>
</dbReference>
<dbReference type="InterPro" id="IPR017340">
    <property type="entry name" value="U1_snRNP-C"/>
</dbReference>
<dbReference type="PANTHER" id="PTHR31148:SF1">
    <property type="entry name" value="U1 SMALL NUCLEAR RIBONUCLEOPROTEIN C"/>
    <property type="match status" value="1"/>
</dbReference>
<dbReference type="InterPro" id="IPR003604">
    <property type="entry name" value="Matrin/U1-like-C_Znf_C2H2"/>
</dbReference>
<evidence type="ECO:0000259" key="9">
    <source>
        <dbReference type="PROSITE" id="PS50171"/>
    </source>
</evidence>
<evidence type="ECO:0000256" key="6">
    <source>
        <dbReference type="ARBA" id="ARBA00023242"/>
    </source>
</evidence>
<accession>A0A915A0B1</accession>
<dbReference type="Gene3D" id="3.30.160.60">
    <property type="entry name" value="Classic Zinc Finger"/>
    <property type="match status" value="1"/>
</dbReference>
<evidence type="ECO:0000313" key="10">
    <source>
        <dbReference type="Proteomes" id="UP000887569"/>
    </source>
</evidence>
<reference evidence="11" key="1">
    <citation type="submission" date="2022-11" db="UniProtKB">
        <authorList>
            <consortium name="WormBaseParasite"/>
        </authorList>
    </citation>
    <scope>IDENTIFICATION</scope>
</reference>
<dbReference type="GO" id="GO:0000395">
    <property type="term" value="P:mRNA 5'-splice site recognition"/>
    <property type="evidence" value="ECO:0007669"/>
    <property type="project" value="InterPro"/>
</dbReference>
<keyword evidence="2" id="KW-0479">Metal-binding</keyword>
<dbReference type="WBParaSite" id="PgE103_g003_t02">
    <property type="protein sequence ID" value="PgE103_g003_t02"/>
    <property type="gene ID" value="PgE103_g003"/>
</dbReference>
<name>A0A915A0B1_PARUN</name>
<evidence type="ECO:0000256" key="2">
    <source>
        <dbReference type="ARBA" id="ARBA00022723"/>
    </source>
</evidence>
<evidence type="ECO:0000256" key="8">
    <source>
        <dbReference type="ARBA" id="ARBA00046357"/>
    </source>
</evidence>
<evidence type="ECO:0000313" key="11">
    <source>
        <dbReference type="WBParaSite" id="PgE103_g003_t02"/>
    </source>
</evidence>
<organism evidence="10 11">
    <name type="scientific">Parascaris univalens</name>
    <name type="common">Nematode worm</name>
    <dbReference type="NCBI Taxonomy" id="6257"/>
    <lineage>
        <taxon>Eukaryota</taxon>
        <taxon>Metazoa</taxon>
        <taxon>Ecdysozoa</taxon>
        <taxon>Nematoda</taxon>
        <taxon>Chromadorea</taxon>
        <taxon>Rhabditida</taxon>
        <taxon>Spirurina</taxon>
        <taxon>Ascaridomorpha</taxon>
        <taxon>Ascaridoidea</taxon>
        <taxon>Ascarididae</taxon>
        <taxon>Parascaris</taxon>
    </lineage>
</organism>
<dbReference type="PANTHER" id="PTHR31148">
    <property type="entry name" value="U1 SMALL NUCLEAR RIBONUCLEOPROTEIN C"/>
    <property type="match status" value="1"/>
</dbReference>
<dbReference type="GO" id="GO:0005685">
    <property type="term" value="C:U1 snRNP"/>
    <property type="evidence" value="ECO:0007669"/>
    <property type="project" value="InterPro"/>
</dbReference>
<evidence type="ECO:0000256" key="3">
    <source>
        <dbReference type="ARBA" id="ARBA00022771"/>
    </source>
</evidence>
<keyword evidence="6" id="KW-0539">Nucleus</keyword>
<keyword evidence="3" id="KW-0863">Zinc-finger</keyword>
<keyword evidence="10" id="KW-1185">Reference proteome</keyword>
<proteinExistence type="predicted"/>
<keyword evidence="7" id="KW-0687">Ribonucleoprotein</keyword>
<dbReference type="SMART" id="SM00451">
    <property type="entry name" value="ZnF_U1"/>
    <property type="match status" value="1"/>
</dbReference>
<dbReference type="InterPro" id="IPR036236">
    <property type="entry name" value="Znf_C2H2_sf"/>
</dbReference>
<dbReference type="SUPFAM" id="SSF57667">
    <property type="entry name" value="beta-beta-alpha zinc fingers"/>
    <property type="match status" value="1"/>
</dbReference>
<evidence type="ECO:0000256" key="5">
    <source>
        <dbReference type="ARBA" id="ARBA00022884"/>
    </source>
</evidence>
<keyword evidence="5" id="KW-0694">RNA-binding</keyword>
<dbReference type="Proteomes" id="UP000887569">
    <property type="component" value="Unplaced"/>
</dbReference>
<comment type="subcellular location">
    <subcellularLocation>
        <location evidence="1">Nucleus</location>
    </subcellularLocation>
</comment>
<dbReference type="Pfam" id="PF06220">
    <property type="entry name" value="zf-U1"/>
    <property type="match status" value="1"/>
</dbReference>
<evidence type="ECO:0000256" key="1">
    <source>
        <dbReference type="ARBA" id="ARBA00004123"/>
    </source>
</evidence>
<dbReference type="FunFam" id="3.30.160.60:FF:000059">
    <property type="entry name" value="U1 small nuclear ribonucleoprotein C"/>
    <property type="match status" value="1"/>
</dbReference>
<comment type="subunit">
    <text evidence="8">Component of the U1 snRNP. The U1 snRNP is composed of the U1 snRNA and the 7 core Sm proteins SNRPB, SNRPD1, SNRPD2, SNRPD3, SNRPE, SNRPF and SNRPG that assemble in a heptameric protein ring on the Sm site of the small nuclear RNA to form the core snRNP, and at least 3 U1 snRNP-specific proteins SNRNP70/U1-70K, SNRPA/U1-A and SNRPC/U1-C. SNRPC/U1-C interacts with U1 snRNA and the 5' splice-site region of the pre-mRNA. Interacts (via N-terminus) with TIA1 (via C-terminus); thereby promoting spliceosomal U1 snRNP recruitment to 5' splice sites.</text>
</comment>